<gene>
    <name evidence="3" type="ORF">AXG93_374s1200</name>
</gene>
<feature type="compositionally biased region" description="Basic and acidic residues" evidence="2">
    <location>
        <begin position="431"/>
        <end position="446"/>
    </location>
</feature>
<keyword evidence="4" id="KW-1185">Reference proteome</keyword>
<protein>
    <submittedName>
        <fullName evidence="3">Uncharacterized protein</fullName>
    </submittedName>
</protein>
<keyword evidence="1" id="KW-0175">Coiled coil</keyword>
<dbReference type="AlphaFoldDB" id="A0A176WJF8"/>
<sequence length="776" mass="88891">MGPKKSDKVRKLIHMKVPYKELQPFRREVSKLRLEFLLWDWNCVSASICKEIMDKNETEGVELRGNPMLWTIEHWTKVMGPCAGSDGDLLFEKNSVRLTNIEEFSYRPLFNSGRQGTNGWKTADYIDPKRRAIALGIMHILRPARTTYVTAWQVWFFEQILKGQGVHWAMIFHDLVWMNASDRWTGPLVNHLTPFLVIFYRGMDLLTREEEKQFPKEREILTAESSEGTKDDTRRPSIPPQTTTRGPVQVEVVRRREKPKRRLAKRRRVVSDDEGDLALEVRRTETEVEVIRQSRTRARPKKRVNRELVAAEVSDSSVKKTVVPIVSTPEVGEGESTQPGVMEVPLGMLIKVPADAPAEPLKEGMKIVSPTSLSSERTRSVGSEETPHPKISEEFVKELTLSDKVLEQFVAQVGVMVVDAPDSALPSSLAEEVRHEEETKTSEEEPKELVVSFPDFLHDSVVPLLKYLDGKREKYAVSKEVGFYVEMVRNRTQLKRALEVKREWDSATELARERAANLATECAAVKESGRCAELKETCGELRKSNENGHKMTMDLLTSLEKSREAYEEAVKRSERLITTAEKQEKHIEELATLEARRAEEVRIAEELRGKIEESKTAEEDLRSKISEIEGKCEAEFRHAEELSASMTECVGKHEEELANWAKKLADCESARSSEVKCKLKVESECQRLRQQLGKADMRSQESQRRMEKVEKTYRQLRDETTDELKLRLEKCLNGFAMWGLQTVKWLKLDSIELRLMSAKTSGSARHQQIVELVNTS</sequence>
<feature type="region of interest" description="Disordered" evidence="2">
    <location>
        <begin position="426"/>
        <end position="446"/>
    </location>
</feature>
<name>A0A176WJF8_MARPO</name>
<feature type="region of interest" description="Disordered" evidence="2">
    <location>
        <begin position="216"/>
        <end position="248"/>
    </location>
</feature>
<evidence type="ECO:0000313" key="4">
    <source>
        <dbReference type="Proteomes" id="UP000077202"/>
    </source>
</evidence>
<evidence type="ECO:0000313" key="3">
    <source>
        <dbReference type="EMBL" id="OAE32793.1"/>
    </source>
</evidence>
<comment type="caution">
    <text evidence="3">The sequence shown here is derived from an EMBL/GenBank/DDBJ whole genome shotgun (WGS) entry which is preliminary data.</text>
</comment>
<reference evidence="3" key="1">
    <citation type="submission" date="2016-03" db="EMBL/GenBank/DDBJ databases">
        <title>Mechanisms controlling the formation of the plant cell surface in tip-growing cells are functionally conserved among land plants.</title>
        <authorList>
            <person name="Honkanen S."/>
            <person name="Jones V.A."/>
            <person name="Morieri G."/>
            <person name="Champion C."/>
            <person name="Hetherington A.J."/>
            <person name="Kelly S."/>
            <person name="Saint-Marcoux D."/>
            <person name="Proust H."/>
            <person name="Prescott H."/>
            <person name="Dolan L."/>
        </authorList>
    </citation>
    <scope>NUCLEOTIDE SEQUENCE [LARGE SCALE GENOMIC DNA]</scope>
    <source>
        <tissue evidence="3">Whole gametophyte</tissue>
    </source>
</reference>
<feature type="coiled-coil region" evidence="1">
    <location>
        <begin position="556"/>
        <end position="670"/>
    </location>
</feature>
<evidence type="ECO:0000256" key="1">
    <source>
        <dbReference type="SAM" id="Coils"/>
    </source>
</evidence>
<evidence type="ECO:0000256" key="2">
    <source>
        <dbReference type="SAM" id="MobiDB-lite"/>
    </source>
</evidence>
<feature type="compositionally biased region" description="Basic and acidic residues" evidence="2">
    <location>
        <begin position="216"/>
        <end position="235"/>
    </location>
</feature>
<dbReference type="EMBL" id="LVLJ01000731">
    <property type="protein sequence ID" value="OAE32793.1"/>
    <property type="molecule type" value="Genomic_DNA"/>
</dbReference>
<accession>A0A176WJF8</accession>
<dbReference type="Proteomes" id="UP000077202">
    <property type="component" value="Unassembled WGS sequence"/>
</dbReference>
<organism evidence="3 4">
    <name type="scientific">Marchantia polymorpha subsp. ruderalis</name>
    <dbReference type="NCBI Taxonomy" id="1480154"/>
    <lineage>
        <taxon>Eukaryota</taxon>
        <taxon>Viridiplantae</taxon>
        <taxon>Streptophyta</taxon>
        <taxon>Embryophyta</taxon>
        <taxon>Marchantiophyta</taxon>
        <taxon>Marchantiopsida</taxon>
        <taxon>Marchantiidae</taxon>
        <taxon>Marchantiales</taxon>
        <taxon>Marchantiaceae</taxon>
        <taxon>Marchantia</taxon>
    </lineage>
</organism>
<proteinExistence type="predicted"/>